<evidence type="ECO:0000313" key="2">
    <source>
        <dbReference type="Proteomes" id="UP000632774"/>
    </source>
</evidence>
<comment type="caution">
    <text evidence="1">The sequence shown here is derived from an EMBL/GenBank/DDBJ whole genome shotgun (WGS) entry which is preliminary data.</text>
</comment>
<keyword evidence="2" id="KW-1185">Reference proteome</keyword>
<accession>A0ABR9XD62</accession>
<protein>
    <submittedName>
        <fullName evidence="1">Uncharacterized protein</fullName>
    </submittedName>
</protein>
<name>A0ABR9XD62_9SPHI</name>
<organism evidence="1 2">
    <name type="scientific">Mucilaginibacter boryungensis</name>
    <dbReference type="NCBI Taxonomy" id="768480"/>
    <lineage>
        <taxon>Bacteria</taxon>
        <taxon>Pseudomonadati</taxon>
        <taxon>Bacteroidota</taxon>
        <taxon>Sphingobacteriia</taxon>
        <taxon>Sphingobacteriales</taxon>
        <taxon>Sphingobacteriaceae</taxon>
        <taxon>Mucilaginibacter</taxon>
    </lineage>
</organism>
<sequence>MGYLLRTGKKSQKKGVEPGVRYVQARGAAQPELRQHQRQGIKVIVLQRISFQKKAPPAQNGGAFLDG</sequence>
<evidence type="ECO:0000313" key="1">
    <source>
        <dbReference type="EMBL" id="MBE9665337.1"/>
    </source>
</evidence>
<reference evidence="1 2" key="1">
    <citation type="submission" date="2020-10" db="EMBL/GenBank/DDBJ databases">
        <title>Mucilaginibacter mali sp. nov., isolated from rhizosphere soil of apple orchard.</title>
        <authorList>
            <person name="Lee J.-S."/>
            <person name="Kim H.S."/>
            <person name="Kim J.-S."/>
        </authorList>
    </citation>
    <scope>NUCLEOTIDE SEQUENCE [LARGE SCALE GENOMIC DNA]</scope>
    <source>
        <strain evidence="1 2">KCTC 23157</strain>
    </source>
</reference>
<gene>
    <name evidence="1" type="ORF">IRJ18_03115</name>
</gene>
<dbReference type="EMBL" id="JADFFM010000001">
    <property type="protein sequence ID" value="MBE9665337.1"/>
    <property type="molecule type" value="Genomic_DNA"/>
</dbReference>
<proteinExistence type="predicted"/>
<dbReference type="RefSeq" id="WP_194104736.1">
    <property type="nucleotide sequence ID" value="NZ_JADFFM010000001.1"/>
</dbReference>
<dbReference type="Proteomes" id="UP000632774">
    <property type="component" value="Unassembled WGS sequence"/>
</dbReference>